<reference evidence="1 2" key="1">
    <citation type="submission" date="2019-06" db="EMBL/GenBank/DDBJ databases">
        <title>Lysobacter alkalisoli sp. nov. isolated from saline-alkali soil.</title>
        <authorList>
            <person name="Sun J.-Q."/>
            <person name="Xu L."/>
        </authorList>
    </citation>
    <scope>NUCLEOTIDE SEQUENCE [LARGE SCALE GENOMIC DNA]</scope>
    <source>
        <strain evidence="1 2">SJ-36</strain>
    </source>
</reference>
<evidence type="ECO:0000313" key="1">
    <source>
        <dbReference type="EMBL" id="QDH69565.1"/>
    </source>
</evidence>
<sequence length="97" mass="10213">MARVVLASALARWLSPDTGSATGSEAVLDVDGSTLREVLDGVFARHPGLRGYVLDEQGAVRHHVALFVDGQAVRGKVLDHPMSEGAELYVMQALSGG</sequence>
<evidence type="ECO:0000313" key="2">
    <source>
        <dbReference type="Proteomes" id="UP000317199"/>
    </source>
</evidence>
<dbReference type="Pfam" id="PF02597">
    <property type="entry name" value="ThiS"/>
    <property type="match status" value="1"/>
</dbReference>
<protein>
    <submittedName>
        <fullName evidence="1">MoaD/ThiS family protein</fullName>
    </submittedName>
</protein>
<name>A0A514BQI2_9GAMM</name>
<keyword evidence="2" id="KW-1185">Reference proteome</keyword>
<gene>
    <name evidence="1" type="ORF">FKV23_05260</name>
</gene>
<dbReference type="AlphaFoldDB" id="A0A514BQI2"/>
<dbReference type="Proteomes" id="UP000317199">
    <property type="component" value="Chromosome"/>
</dbReference>
<organism evidence="1 2">
    <name type="scientific">Marilutibacter alkalisoli</name>
    <dbReference type="NCBI Taxonomy" id="2591633"/>
    <lineage>
        <taxon>Bacteria</taxon>
        <taxon>Pseudomonadati</taxon>
        <taxon>Pseudomonadota</taxon>
        <taxon>Gammaproteobacteria</taxon>
        <taxon>Lysobacterales</taxon>
        <taxon>Lysobacteraceae</taxon>
        <taxon>Marilutibacter</taxon>
    </lineage>
</organism>
<dbReference type="InterPro" id="IPR052045">
    <property type="entry name" value="Sulfur_Carrier/Prot_Modifier"/>
</dbReference>
<dbReference type="RefSeq" id="WP_141622906.1">
    <property type="nucleotide sequence ID" value="NZ_CP041242.1"/>
</dbReference>
<dbReference type="Gene3D" id="3.10.20.30">
    <property type="match status" value="1"/>
</dbReference>
<dbReference type="InterPro" id="IPR012675">
    <property type="entry name" value="Beta-grasp_dom_sf"/>
</dbReference>
<dbReference type="PANTHER" id="PTHR38031">
    <property type="entry name" value="SULFUR CARRIER PROTEIN SLR0821-RELATED"/>
    <property type="match status" value="1"/>
</dbReference>
<dbReference type="EMBL" id="CP041242">
    <property type="protein sequence ID" value="QDH69565.1"/>
    <property type="molecule type" value="Genomic_DNA"/>
</dbReference>
<accession>A0A514BQI2</accession>
<proteinExistence type="predicted"/>
<dbReference type="KEGG" id="lyj:FKV23_05260"/>
<dbReference type="OrthoDB" id="6894792at2"/>
<dbReference type="InterPro" id="IPR016155">
    <property type="entry name" value="Mopterin_synth/thiamin_S_b"/>
</dbReference>
<dbReference type="SUPFAM" id="SSF54285">
    <property type="entry name" value="MoaD/ThiS"/>
    <property type="match status" value="1"/>
</dbReference>
<dbReference type="InterPro" id="IPR003749">
    <property type="entry name" value="ThiS/MoaD-like"/>
</dbReference>
<dbReference type="PANTHER" id="PTHR38031:SF1">
    <property type="entry name" value="SULFUR CARRIER PROTEIN CYSO"/>
    <property type="match status" value="1"/>
</dbReference>